<sequence>MSQACRAWFATVPDATFAQIAERLRQRFGLNASRFASLSYDAILLATAADAKGWAVGTPFPVRMLTDSGGYTGVDGLFRILPNGLPERGLEVRELRGKFVTVDAAPQAFGAANTPIN</sequence>
<dbReference type="EMBL" id="CP039704">
    <property type="protein sequence ID" value="QCI78983.1"/>
    <property type="molecule type" value="Genomic_DNA"/>
</dbReference>
<dbReference type="KEGG" id="hgn:E6W36_03480"/>
<organism evidence="1 2">
    <name type="scientific">Hankyongella ginsenosidimutans</name>
    <dbReference type="NCBI Taxonomy" id="1763828"/>
    <lineage>
        <taxon>Bacteria</taxon>
        <taxon>Pseudomonadati</taxon>
        <taxon>Pseudomonadota</taxon>
        <taxon>Alphaproteobacteria</taxon>
        <taxon>Sphingomonadales</taxon>
        <taxon>Sphingomonadaceae</taxon>
        <taxon>Hankyongella</taxon>
    </lineage>
</organism>
<keyword evidence="2" id="KW-1185">Reference proteome</keyword>
<reference evidence="2" key="1">
    <citation type="submission" date="2019-04" db="EMBL/GenBank/DDBJ databases">
        <title>Complete genome sequence of Sphingomonas sp. W1-2-3.</title>
        <authorList>
            <person name="Im W.T."/>
        </authorList>
    </citation>
    <scope>NUCLEOTIDE SEQUENCE [LARGE SCALE GENOMIC DNA]</scope>
    <source>
        <strain evidence="2">W1-2-3</strain>
    </source>
</reference>
<dbReference type="AlphaFoldDB" id="A0A4D7C8C2"/>
<evidence type="ECO:0000313" key="2">
    <source>
        <dbReference type="Proteomes" id="UP000298714"/>
    </source>
</evidence>
<dbReference type="InterPro" id="IPR028082">
    <property type="entry name" value="Peripla_BP_I"/>
</dbReference>
<name>A0A4D7C8C2_9SPHN</name>
<accession>A0A4D7C8C2</accession>
<evidence type="ECO:0008006" key="3">
    <source>
        <dbReference type="Google" id="ProtNLM"/>
    </source>
</evidence>
<evidence type="ECO:0000313" key="1">
    <source>
        <dbReference type="EMBL" id="QCI78983.1"/>
    </source>
</evidence>
<proteinExistence type="predicted"/>
<gene>
    <name evidence="1" type="ORF">E6W36_03480</name>
</gene>
<protein>
    <recommendedName>
        <fullName evidence="3">Leucine-binding protein domain-containing protein</fullName>
    </recommendedName>
</protein>
<dbReference type="SUPFAM" id="SSF53822">
    <property type="entry name" value="Periplasmic binding protein-like I"/>
    <property type="match status" value="1"/>
</dbReference>
<dbReference type="Proteomes" id="UP000298714">
    <property type="component" value="Chromosome"/>
</dbReference>